<keyword evidence="5" id="KW-1185">Reference proteome</keyword>
<evidence type="ECO:0000313" key="5">
    <source>
        <dbReference type="Proteomes" id="UP000740413"/>
    </source>
</evidence>
<sequence>MIKTFNLDNKVILISGGYGFLGHAITLSLCHHGAKVYVLGRSEEKFKNTFAAKDSIVNSNINFLKCDISTTESIKQAFQTIDDKEGKIDVLINNAFYSRGQSPEQMSDDDWSYGIDGSLNSVFRGIREIIPYFKKNGSGKILNVSSMYGVVAPQFEVYDEYPEFLNPPHYGAAKAGVIQITKYYASYLGKYNINVNTITPGPFPSDKVKENKGFIKALAEKTCLGRVGLPEDLAGCFVFLASNAADYITGQNFVIDGGWTAK</sequence>
<dbReference type="PRINTS" id="PR00080">
    <property type="entry name" value="SDRFAMILY"/>
</dbReference>
<dbReference type="InterPro" id="IPR052178">
    <property type="entry name" value="Sec_Metab_Biosynth_SDR"/>
</dbReference>
<evidence type="ECO:0000256" key="1">
    <source>
        <dbReference type="ARBA" id="ARBA00006484"/>
    </source>
</evidence>
<dbReference type="InterPro" id="IPR002347">
    <property type="entry name" value="SDR_fam"/>
</dbReference>
<dbReference type="Gene3D" id="3.40.50.720">
    <property type="entry name" value="NAD(P)-binding Rossmann-like Domain"/>
    <property type="match status" value="1"/>
</dbReference>
<dbReference type="InterPro" id="IPR036291">
    <property type="entry name" value="NAD(P)-bd_dom_sf"/>
</dbReference>
<keyword evidence="3" id="KW-0560">Oxidoreductase</keyword>
<comment type="similarity">
    <text evidence="1">Belongs to the short-chain dehydrogenases/reductases (SDR) family.</text>
</comment>
<dbReference type="Proteomes" id="UP000740413">
    <property type="component" value="Unassembled WGS sequence"/>
</dbReference>
<dbReference type="Pfam" id="PF13561">
    <property type="entry name" value="adh_short_C2"/>
    <property type="match status" value="1"/>
</dbReference>
<name>A0ABS5WAB0_9FLAO</name>
<accession>A0ABS5WAB0</accession>
<reference evidence="5" key="1">
    <citation type="submission" date="2023-07" db="EMBL/GenBank/DDBJ databases">
        <title>Zobellia barbeyronii sp. nov., a new marine flavobacterium, isolated from green and red algae.</title>
        <authorList>
            <person name="Nedashkovskaya O.I."/>
            <person name="Otstavnykh N."/>
            <person name="Zhukova N."/>
            <person name="Guzev K."/>
            <person name="Chausova V."/>
            <person name="Tekutyeva L."/>
            <person name="Mikhailov V."/>
            <person name="Isaeva M."/>
        </authorList>
    </citation>
    <scope>NUCLEOTIDE SEQUENCE [LARGE SCALE GENOMIC DNA]</scope>
    <source>
        <strain evidence="5">KMM 6746</strain>
    </source>
</reference>
<dbReference type="PRINTS" id="PR00081">
    <property type="entry name" value="GDHRDH"/>
</dbReference>
<evidence type="ECO:0000256" key="2">
    <source>
        <dbReference type="ARBA" id="ARBA00022857"/>
    </source>
</evidence>
<comment type="caution">
    <text evidence="4">The sequence shown here is derived from an EMBL/GenBank/DDBJ whole genome shotgun (WGS) entry which is preliminary data.</text>
</comment>
<dbReference type="PANTHER" id="PTHR43618:SF8">
    <property type="entry name" value="7ALPHA-HYDROXYSTEROID DEHYDROGENASE"/>
    <property type="match status" value="1"/>
</dbReference>
<gene>
    <name evidence="4" type="ORF">HW347_03630</name>
</gene>
<dbReference type="SUPFAM" id="SSF51735">
    <property type="entry name" value="NAD(P)-binding Rossmann-fold domains"/>
    <property type="match status" value="1"/>
</dbReference>
<dbReference type="PANTHER" id="PTHR43618">
    <property type="entry name" value="7-ALPHA-HYDROXYSTEROID DEHYDROGENASE"/>
    <property type="match status" value="1"/>
</dbReference>
<dbReference type="EMBL" id="JACATN010000001">
    <property type="protein sequence ID" value="MBT2160339.1"/>
    <property type="molecule type" value="Genomic_DNA"/>
</dbReference>
<keyword evidence="2" id="KW-0521">NADP</keyword>
<evidence type="ECO:0000256" key="3">
    <source>
        <dbReference type="ARBA" id="ARBA00023002"/>
    </source>
</evidence>
<evidence type="ECO:0000313" key="4">
    <source>
        <dbReference type="EMBL" id="MBT2160339.1"/>
    </source>
</evidence>
<dbReference type="RefSeq" id="WP_214610568.1">
    <property type="nucleotide sequence ID" value="NZ_JACATN010000001.1"/>
</dbReference>
<protein>
    <submittedName>
        <fullName evidence="4">SDR family oxidoreductase</fullName>
    </submittedName>
</protein>
<proteinExistence type="inferred from homology"/>
<organism evidence="4 5">
    <name type="scientific">Zobellia barbeyronii</name>
    <dbReference type="NCBI Taxonomy" id="2748009"/>
    <lineage>
        <taxon>Bacteria</taxon>
        <taxon>Pseudomonadati</taxon>
        <taxon>Bacteroidota</taxon>
        <taxon>Flavobacteriia</taxon>
        <taxon>Flavobacteriales</taxon>
        <taxon>Flavobacteriaceae</taxon>
        <taxon>Zobellia</taxon>
    </lineage>
</organism>